<gene>
    <name evidence="3" type="ORF">CFF01_02245</name>
    <name evidence="4" type="ORF">FGA12_02130</name>
</gene>
<feature type="region of interest" description="Disordered" evidence="1">
    <location>
        <begin position="46"/>
        <end position="101"/>
    </location>
</feature>
<evidence type="ECO:0008006" key="7">
    <source>
        <dbReference type="Google" id="ProtNLM"/>
    </source>
</evidence>
<organism evidence="3 5">
    <name type="scientific">Shewanella marisflavi</name>
    <dbReference type="NCBI Taxonomy" id="260364"/>
    <lineage>
        <taxon>Bacteria</taxon>
        <taxon>Pseudomonadati</taxon>
        <taxon>Pseudomonadota</taxon>
        <taxon>Gammaproteobacteria</taxon>
        <taxon>Alteromonadales</taxon>
        <taxon>Shewanellaceae</taxon>
        <taxon>Shewanella</taxon>
    </lineage>
</organism>
<reference evidence="3 5" key="1">
    <citation type="submission" date="2017-06" db="EMBL/GenBank/DDBJ databases">
        <title>Complete genome sequence of Shewanella marisflavi EP1 associated with anaerobic 2,4-dinitrotoluene reduction and salt tolerance.</title>
        <authorList>
            <person name="Huang J."/>
        </authorList>
    </citation>
    <scope>NUCLEOTIDE SEQUENCE [LARGE SCALE GENOMIC DNA]</scope>
    <source>
        <strain evidence="3 5">EP1</strain>
    </source>
</reference>
<dbReference type="AlphaFoldDB" id="A0AAC9XMF5"/>
<evidence type="ECO:0000313" key="4">
    <source>
        <dbReference type="EMBL" id="QDF74053.1"/>
    </source>
</evidence>
<dbReference type="KEGG" id="smav:CFF01_02245"/>
<feature type="compositionally biased region" description="Basic and acidic residues" evidence="1">
    <location>
        <begin position="46"/>
        <end position="60"/>
    </location>
</feature>
<proteinExistence type="predicted"/>
<dbReference type="Proteomes" id="UP000318758">
    <property type="component" value="Chromosome"/>
</dbReference>
<dbReference type="RefSeq" id="WP_033539012.1">
    <property type="nucleotide sequence ID" value="NZ_CP022272.1"/>
</dbReference>
<dbReference type="EMBL" id="CP022272">
    <property type="protein sequence ID" value="ASJ95499.1"/>
    <property type="molecule type" value="Genomic_DNA"/>
</dbReference>
<evidence type="ECO:0000313" key="6">
    <source>
        <dbReference type="Proteomes" id="UP000318758"/>
    </source>
</evidence>
<feature type="chain" id="PRO_5042246468" description="Alpha/beta hydrolase" evidence="2">
    <location>
        <begin position="23"/>
        <end position="101"/>
    </location>
</feature>
<dbReference type="EMBL" id="CP041153">
    <property type="protein sequence ID" value="QDF74053.1"/>
    <property type="molecule type" value="Genomic_DNA"/>
</dbReference>
<protein>
    <recommendedName>
        <fullName evidence="7">Alpha/beta hydrolase</fullName>
    </recommendedName>
</protein>
<name>A0AAC9XMF5_9GAMM</name>
<keyword evidence="2" id="KW-0732">Signal</keyword>
<sequence>MKLLASTTLALASLLFTTQALAERPDFSKTAAARADYVFANNPVAQHKDLPHSSSRHDFSKTTAAKSEYRFADNPPSDLVMDEPRSTQHDFSKTEAARKQS</sequence>
<evidence type="ECO:0000313" key="3">
    <source>
        <dbReference type="EMBL" id="ASJ95499.1"/>
    </source>
</evidence>
<keyword evidence="6" id="KW-1185">Reference proteome</keyword>
<dbReference type="Proteomes" id="UP000198233">
    <property type="component" value="Chromosome"/>
</dbReference>
<evidence type="ECO:0000256" key="1">
    <source>
        <dbReference type="SAM" id="MobiDB-lite"/>
    </source>
</evidence>
<evidence type="ECO:0000256" key="2">
    <source>
        <dbReference type="SAM" id="SignalP"/>
    </source>
</evidence>
<feature type="compositionally biased region" description="Basic and acidic residues" evidence="1">
    <location>
        <begin position="82"/>
        <end position="101"/>
    </location>
</feature>
<reference evidence="4 6" key="2">
    <citation type="submission" date="2019-06" db="EMBL/GenBank/DDBJ databases">
        <title>Complete genome of Shewanella marisflavi ECSMB14101, a mussel settlement-inducing bacterium isolated from East China Sea.</title>
        <authorList>
            <person name="Yang J."/>
            <person name="Liang X."/>
            <person name="Chang R."/>
            <person name="Peng L."/>
        </authorList>
    </citation>
    <scope>NUCLEOTIDE SEQUENCE [LARGE SCALE GENOMIC DNA]</scope>
    <source>
        <strain evidence="4 6">ECSMB14101</strain>
    </source>
</reference>
<evidence type="ECO:0000313" key="5">
    <source>
        <dbReference type="Proteomes" id="UP000198233"/>
    </source>
</evidence>
<accession>A0AAC9XMF5</accession>
<feature type="signal peptide" evidence="2">
    <location>
        <begin position="1"/>
        <end position="22"/>
    </location>
</feature>